<name>A0ABT0ZZH1_9PSEU</name>
<evidence type="ECO:0000313" key="4">
    <source>
        <dbReference type="Proteomes" id="UP001165283"/>
    </source>
</evidence>
<reference evidence="3" key="1">
    <citation type="submission" date="2021-04" db="EMBL/GenBank/DDBJ databases">
        <title>Pseudonocardia sp. nov., isolated from sandy soil of mangrove forest.</title>
        <authorList>
            <person name="Zan Z."/>
            <person name="Huang R."/>
            <person name="Liu W."/>
        </authorList>
    </citation>
    <scope>NUCLEOTIDE SEQUENCE</scope>
    <source>
        <strain evidence="3">S2-4</strain>
    </source>
</reference>
<dbReference type="Proteomes" id="UP001165283">
    <property type="component" value="Unassembled WGS sequence"/>
</dbReference>
<dbReference type="InterPro" id="IPR023696">
    <property type="entry name" value="Ureohydrolase_dom_sf"/>
</dbReference>
<feature type="domain" description="Histone deacetylase" evidence="2">
    <location>
        <begin position="35"/>
        <end position="317"/>
    </location>
</feature>
<comment type="similarity">
    <text evidence="1">Belongs to the histone deacetylase family.</text>
</comment>
<accession>A0ABT0ZZH1</accession>
<organism evidence="3 4">
    <name type="scientific">Pseudonocardia humida</name>
    <dbReference type="NCBI Taxonomy" id="2800819"/>
    <lineage>
        <taxon>Bacteria</taxon>
        <taxon>Bacillati</taxon>
        <taxon>Actinomycetota</taxon>
        <taxon>Actinomycetes</taxon>
        <taxon>Pseudonocardiales</taxon>
        <taxon>Pseudonocardiaceae</taxon>
        <taxon>Pseudonocardia</taxon>
    </lineage>
</organism>
<evidence type="ECO:0000259" key="2">
    <source>
        <dbReference type="Pfam" id="PF00850"/>
    </source>
</evidence>
<dbReference type="RefSeq" id="WP_305882208.1">
    <property type="nucleotide sequence ID" value="NZ_JAGSOV010000032.1"/>
</dbReference>
<evidence type="ECO:0000313" key="3">
    <source>
        <dbReference type="EMBL" id="MCO1656140.1"/>
    </source>
</evidence>
<dbReference type="PANTHER" id="PTHR10625">
    <property type="entry name" value="HISTONE DEACETYLASE HDAC1-RELATED"/>
    <property type="match status" value="1"/>
</dbReference>
<dbReference type="PANTHER" id="PTHR10625:SF31">
    <property type="entry name" value="HISTONE DEACETYLASE DOMAIN-CONTAINING PROTEIN"/>
    <property type="match status" value="1"/>
</dbReference>
<dbReference type="Pfam" id="PF00850">
    <property type="entry name" value="Hist_deacetyl"/>
    <property type="match status" value="1"/>
</dbReference>
<protein>
    <submittedName>
        <fullName evidence="3">Class II histone deacetylase</fullName>
    </submittedName>
</protein>
<comment type="caution">
    <text evidence="3">The sequence shown here is derived from an EMBL/GenBank/DDBJ whole genome shotgun (WGS) entry which is preliminary data.</text>
</comment>
<sequence length="370" mass="39218">MTTGYLWDEIFGWHDTGTGSLFPADPDVGHQPLNHVAHPDTKRRMHELVCVSGLIDHLTRIAPRPATQEQLRRVHTAEYIERIVRESAQPKGGDAGDGISPFGKGAHRIAALGAGSAIAMTEAVVSGAVDNGYALVNPAGHHALPETGLGFCIYNNVAIAAKHARAELGVERIAIVDWDVHHGNGAQAIFAEDPSVLTVSIHQDRCFPPDSGLIDERGTGPGEHYNINIPMPVGCGDGAYQYAAEAVIGPALHAYAPDLVLVASGFDPNAMDPLARQLVTTRGFVTLTRTVVEAARRSAGGRLVLLQEGGYSPIYVPFCGLATIQELAGVHVLDDPLLPVVGGMGGHDLEPHQKALVDRAAAFVADLRRG</sequence>
<proteinExistence type="inferred from homology"/>
<dbReference type="CDD" id="cd09996">
    <property type="entry name" value="HDAC_classII_1"/>
    <property type="match status" value="1"/>
</dbReference>
<dbReference type="InterPro" id="IPR023801">
    <property type="entry name" value="His_deacetylse_dom"/>
</dbReference>
<keyword evidence="4" id="KW-1185">Reference proteome</keyword>
<dbReference type="InterPro" id="IPR000286">
    <property type="entry name" value="HDACs"/>
</dbReference>
<dbReference type="PRINTS" id="PR01270">
    <property type="entry name" value="HDASUPER"/>
</dbReference>
<dbReference type="Gene3D" id="3.40.800.20">
    <property type="entry name" value="Histone deacetylase domain"/>
    <property type="match status" value="1"/>
</dbReference>
<gene>
    <name evidence="3" type="ORF">KDL28_13860</name>
</gene>
<evidence type="ECO:0000256" key="1">
    <source>
        <dbReference type="ARBA" id="ARBA00005947"/>
    </source>
</evidence>
<dbReference type="InterPro" id="IPR037138">
    <property type="entry name" value="His_deacetylse_dom_sf"/>
</dbReference>
<dbReference type="SUPFAM" id="SSF52768">
    <property type="entry name" value="Arginase/deacetylase"/>
    <property type="match status" value="1"/>
</dbReference>
<dbReference type="EMBL" id="JAGSOV010000032">
    <property type="protein sequence ID" value="MCO1656140.1"/>
    <property type="molecule type" value="Genomic_DNA"/>
</dbReference>